<evidence type="ECO:0000256" key="1">
    <source>
        <dbReference type="SAM" id="Phobius"/>
    </source>
</evidence>
<name>A0A5C5YX02_9BACT</name>
<proteinExistence type="predicted"/>
<keyword evidence="1" id="KW-0472">Membrane</keyword>
<protein>
    <submittedName>
        <fullName evidence="2">Uncharacterized protein</fullName>
    </submittedName>
</protein>
<feature type="transmembrane region" description="Helical" evidence="1">
    <location>
        <begin position="140"/>
        <end position="161"/>
    </location>
</feature>
<keyword evidence="1" id="KW-0812">Transmembrane</keyword>
<gene>
    <name evidence="2" type="ORF">CA13_09680</name>
</gene>
<dbReference type="Proteomes" id="UP000315010">
    <property type="component" value="Unassembled WGS sequence"/>
</dbReference>
<reference evidence="2 3" key="1">
    <citation type="submission" date="2019-02" db="EMBL/GenBank/DDBJ databases">
        <title>Deep-cultivation of Planctomycetes and their phenomic and genomic characterization uncovers novel biology.</title>
        <authorList>
            <person name="Wiegand S."/>
            <person name="Jogler M."/>
            <person name="Boedeker C."/>
            <person name="Pinto D."/>
            <person name="Vollmers J."/>
            <person name="Rivas-Marin E."/>
            <person name="Kohn T."/>
            <person name="Peeters S.H."/>
            <person name="Heuer A."/>
            <person name="Rast P."/>
            <person name="Oberbeckmann S."/>
            <person name="Bunk B."/>
            <person name="Jeske O."/>
            <person name="Meyerdierks A."/>
            <person name="Storesund J.E."/>
            <person name="Kallscheuer N."/>
            <person name="Luecker S."/>
            <person name="Lage O.M."/>
            <person name="Pohl T."/>
            <person name="Merkel B.J."/>
            <person name="Hornburger P."/>
            <person name="Mueller R.-W."/>
            <person name="Bruemmer F."/>
            <person name="Labrenz M."/>
            <person name="Spormann A.M."/>
            <person name="Op Den Camp H."/>
            <person name="Overmann J."/>
            <person name="Amann R."/>
            <person name="Jetten M.S.M."/>
            <person name="Mascher T."/>
            <person name="Medema M.H."/>
            <person name="Devos D.P."/>
            <person name="Kaster A.-K."/>
            <person name="Ovreas L."/>
            <person name="Rohde M."/>
            <person name="Galperin M.Y."/>
            <person name="Jogler C."/>
        </authorList>
    </citation>
    <scope>NUCLEOTIDE SEQUENCE [LARGE SCALE GENOMIC DNA]</scope>
    <source>
        <strain evidence="2 3">CA13</strain>
    </source>
</reference>
<organism evidence="2 3">
    <name type="scientific">Novipirellula herctigrandis</name>
    <dbReference type="NCBI Taxonomy" id="2527986"/>
    <lineage>
        <taxon>Bacteria</taxon>
        <taxon>Pseudomonadati</taxon>
        <taxon>Planctomycetota</taxon>
        <taxon>Planctomycetia</taxon>
        <taxon>Pirellulales</taxon>
        <taxon>Pirellulaceae</taxon>
        <taxon>Novipirellula</taxon>
    </lineage>
</organism>
<keyword evidence="1" id="KW-1133">Transmembrane helix</keyword>
<comment type="caution">
    <text evidence="2">The sequence shown here is derived from an EMBL/GenBank/DDBJ whole genome shotgun (WGS) entry which is preliminary data.</text>
</comment>
<evidence type="ECO:0000313" key="3">
    <source>
        <dbReference type="Proteomes" id="UP000315010"/>
    </source>
</evidence>
<dbReference type="AlphaFoldDB" id="A0A5C5YX02"/>
<feature type="transmembrane region" description="Helical" evidence="1">
    <location>
        <begin position="96"/>
        <end position="120"/>
    </location>
</feature>
<sequence>MLFSLRGQTRFSPGFSLRATTWNATRPPTPKKPAFDETNARANNQTMHASGVAGEQAKNTTSRRHVMVGVIRLGAPEIHRATQISRLRKCRLHSMIADYVPAILAISAFATYVLQLWTGVAFAGWSGDDSLVERSKSPGPYWFVMTLQTLALIIIPVLILLNR</sequence>
<dbReference type="EMBL" id="SJPJ01000001">
    <property type="protein sequence ID" value="TWT79564.1"/>
    <property type="molecule type" value="Genomic_DNA"/>
</dbReference>
<evidence type="ECO:0000313" key="2">
    <source>
        <dbReference type="EMBL" id="TWT79564.1"/>
    </source>
</evidence>
<keyword evidence="3" id="KW-1185">Reference proteome</keyword>
<accession>A0A5C5YX02</accession>